<evidence type="ECO:0000313" key="2">
    <source>
        <dbReference type="EMBL" id="MXQ79509.1"/>
    </source>
</evidence>
<dbReference type="Proteomes" id="UP000322234">
    <property type="component" value="Unassembled WGS sequence"/>
</dbReference>
<proteinExistence type="predicted"/>
<organism evidence="2 3">
    <name type="scientific">Bos mutus</name>
    <name type="common">wild yak</name>
    <dbReference type="NCBI Taxonomy" id="72004"/>
    <lineage>
        <taxon>Eukaryota</taxon>
        <taxon>Metazoa</taxon>
        <taxon>Chordata</taxon>
        <taxon>Craniata</taxon>
        <taxon>Vertebrata</taxon>
        <taxon>Euteleostomi</taxon>
        <taxon>Mammalia</taxon>
        <taxon>Eutheria</taxon>
        <taxon>Laurasiatheria</taxon>
        <taxon>Artiodactyla</taxon>
        <taxon>Ruminantia</taxon>
        <taxon>Pecora</taxon>
        <taxon>Bovidae</taxon>
        <taxon>Bovinae</taxon>
        <taxon>Bos</taxon>
    </lineage>
</organism>
<gene>
    <name evidence="2" type="ORF">E5288_WYG006928</name>
</gene>
<name>A0A6B0QPF2_9CETA</name>
<protein>
    <submittedName>
        <fullName evidence="2">Uncharacterized protein</fullName>
    </submittedName>
</protein>
<evidence type="ECO:0000313" key="3">
    <source>
        <dbReference type="Proteomes" id="UP000322234"/>
    </source>
</evidence>
<dbReference type="AlphaFoldDB" id="A0A6B0QPF2"/>
<comment type="caution">
    <text evidence="2">The sequence shown here is derived from an EMBL/GenBank/DDBJ whole genome shotgun (WGS) entry which is preliminary data.</text>
</comment>
<feature type="region of interest" description="Disordered" evidence="1">
    <location>
        <begin position="65"/>
        <end position="88"/>
    </location>
</feature>
<sequence length="126" mass="14218">MGEPRPGRTTFLIMVSPLPDIQKFTFSILCSQHPAIGACLRYDITVNHPRSLNWAHTLETQKGERGWKKGNQQVRRMRKPKEKRECQAPQGRKIDFVRAFAESHTPSLSIVVGGLCGDVGKTSFQK</sequence>
<dbReference type="EMBL" id="VBQZ03000002">
    <property type="protein sequence ID" value="MXQ79509.1"/>
    <property type="molecule type" value="Genomic_DNA"/>
</dbReference>
<reference evidence="2" key="1">
    <citation type="submission" date="2019-10" db="EMBL/GenBank/DDBJ databases">
        <title>The sequence and de novo assembly of the wild yak genome.</title>
        <authorList>
            <person name="Liu Y."/>
        </authorList>
    </citation>
    <scope>NUCLEOTIDE SEQUENCE [LARGE SCALE GENOMIC DNA]</scope>
    <source>
        <strain evidence="2">WY2019</strain>
    </source>
</reference>
<accession>A0A6B0QPF2</accession>
<evidence type="ECO:0000256" key="1">
    <source>
        <dbReference type="SAM" id="MobiDB-lite"/>
    </source>
</evidence>
<keyword evidence="3" id="KW-1185">Reference proteome</keyword>